<evidence type="ECO:0000256" key="1">
    <source>
        <dbReference type="ARBA" id="ARBA00022723"/>
    </source>
</evidence>
<evidence type="ECO:0000313" key="8">
    <source>
        <dbReference type="Proteomes" id="UP001341840"/>
    </source>
</evidence>
<dbReference type="Proteomes" id="UP001341840">
    <property type="component" value="Unassembled WGS sequence"/>
</dbReference>
<gene>
    <name evidence="7" type="ORF">PIB30_101224</name>
</gene>
<evidence type="ECO:0000256" key="2">
    <source>
        <dbReference type="ARBA" id="ARBA00022771"/>
    </source>
</evidence>
<evidence type="ECO:0000256" key="4">
    <source>
        <dbReference type="PROSITE-ProRule" id="PRU00027"/>
    </source>
</evidence>
<name>A0ABU6WYF3_9FABA</name>
<sequence>MPSSSHVSWNVAHAIRKPPPACLQIGLHPFGNVLRKPTLEIGIDLLDAPTQIINFLFIFAVDFVPICTSKSALPPATHGRTTLANGPSSSAHPLPQQTTPVLPLRRQLKDDTSSSSPEMQHTDPAIPLRRQMMKMWSGNETSENMEVDDAGNVSKQSQDATQTQTAEETVNKKKKTATSDVWKYFTRVAPGKDGIARAQCDGCKKMFKSGGKAYGTSSLKRHLDRCVKINYEDMGQALIEMQNKMGSLKIDGHVSREIFAAFVIDFDVPFAMADNRKFRNWYRSRLLPESVEAEICCRNWLNGFVDGMLVGNNEDVVPQRAMQGNASTSGADSNVIHLEVDE</sequence>
<evidence type="ECO:0000256" key="5">
    <source>
        <dbReference type="SAM" id="MobiDB-lite"/>
    </source>
</evidence>
<feature type="region of interest" description="Disordered" evidence="5">
    <location>
        <begin position="143"/>
        <end position="172"/>
    </location>
</feature>
<evidence type="ECO:0000313" key="7">
    <source>
        <dbReference type="EMBL" id="MED6189971.1"/>
    </source>
</evidence>
<dbReference type="SUPFAM" id="SSF57667">
    <property type="entry name" value="beta-beta-alpha zinc fingers"/>
    <property type="match status" value="1"/>
</dbReference>
<feature type="compositionally biased region" description="Low complexity" evidence="5">
    <location>
        <begin position="93"/>
        <end position="104"/>
    </location>
</feature>
<keyword evidence="8" id="KW-1185">Reference proteome</keyword>
<dbReference type="InterPro" id="IPR003656">
    <property type="entry name" value="Znf_BED"/>
</dbReference>
<feature type="region of interest" description="Disordered" evidence="5">
    <location>
        <begin position="77"/>
        <end position="129"/>
    </location>
</feature>
<keyword evidence="3" id="KW-0862">Zinc</keyword>
<evidence type="ECO:0000259" key="6">
    <source>
        <dbReference type="PROSITE" id="PS50808"/>
    </source>
</evidence>
<evidence type="ECO:0000256" key="3">
    <source>
        <dbReference type="ARBA" id="ARBA00022833"/>
    </source>
</evidence>
<dbReference type="EMBL" id="JASCZI010184174">
    <property type="protein sequence ID" value="MED6189971.1"/>
    <property type="molecule type" value="Genomic_DNA"/>
</dbReference>
<feature type="domain" description="BED-type" evidence="6">
    <location>
        <begin position="176"/>
        <end position="234"/>
    </location>
</feature>
<proteinExistence type="predicted"/>
<dbReference type="SMART" id="SM00614">
    <property type="entry name" value="ZnF_BED"/>
    <property type="match status" value="1"/>
</dbReference>
<comment type="caution">
    <text evidence="7">The sequence shown here is derived from an EMBL/GenBank/DDBJ whole genome shotgun (WGS) entry which is preliminary data.</text>
</comment>
<reference evidence="7 8" key="1">
    <citation type="journal article" date="2023" name="Plants (Basel)">
        <title>Bridging the Gap: Combining Genomics and Transcriptomics Approaches to Understand Stylosanthes scabra, an Orphan Legume from the Brazilian Caatinga.</title>
        <authorList>
            <person name="Ferreira-Neto J.R.C."/>
            <person name="da Silva M.D."/>
            <person name="Binneck E."/>
            <person name="de Melo N.F."/>
            <person name="da Silva R.H."/>
            <person name="de Melo A.L.T.M."/>
            <person name="Pandolfi V."/>
            <person name="Bustamante F.O."/>
            <person name="Brasileiro-Vidal A.C."/>
            <person name="Benko-Iseppon A.M."/>
        </authorList>
    </citation>
    <scope>NUCLEOTIDE SEQUENCE [LARGE SCALE GENOMIC DNA]</scope>
    <source>
        <tissue evidence="7">Leaves</tissue>
    </source>
</reference>
<dbReference type="PANTHER" id="PTHR34396">
    <property type="entry name" value="OS03G0264950 PROTEIN-RELATED"/>
    <property type="match status" value="1"/>
</dbReference>
<dbReference type="InterPro" id="IPR036236">
    <property type="entry name" value="Znf_C2H2_sf"/>
</dbReference>
<keyword evidence="1" id="KW-0479">Metal-binding</keyword>
<accession>A0ABU6WYF3</accession>
<feature type="compositionally biased region" description="Polar residues" evidence="5">
    <location>
        <begin position="79"/>
        <end position="91"/>
    </location>
</feature>
<dbReference type="InterPro" id="IPR053031">
    <property type="entry name" value="Cuticle_assoc_protein"/>
</dbReference>
<dbReference type="PANTHER" id="PTHR34396:SF24">
    <property type="entry name" value="BED-TYPE DOMAIN-CONTAINING PROTEIN"/>
    <property type="match status" value="1"/>
</dbReference>
<dbReference type="Pfam" id="PF02892">
    <property type="entry name" value="zf-BED"/>
    <property type="match status" value="1"/>
</dbReference>
<organism evidence="7 8">
    <name type="scientific">Stylosanthes scabra</name>
    <dbReference type="NCBI Taxonomy" id="79078"/>
    <lineage>
        <taxon>Eukaryota</taxon>
        <taxon>Viridiplantae</taxon>
        <taxon>Streptophyta</taxon>
        <taxon>Embryophyta</taxon>
        <taxon>Tracheophyta</taxon>
        <taxon>Spermatophyta</taxon>
        <taxon>Magnoliopsida</taxon>
        <taxon>eudicotyledons</taxon>
        <taxon>Gunneridae</taxon>
        <taxon>Pentapetalae</taxon>
        <taxon>rosids</taxon>
        <taxon>fabids</taxon>
        <taxon>Fabales</taxon>
        <taxon>Fabaceae</taxon>
        <taxon>Papilionoideae</taxon>
        <taxon>50 kb inversion clade</taxon>
        <taxon>dalbergioids sensu lato</taxon>
        <taxon>Dalbergieae</taxon>
        <taxon>Pterocarpus clade</taxon>
        <taxon>Stylosanthes</taxon>
    </lineage>
</organism>
<keyword evidence="2 4" id="KW-0863">Zinc-finger</keyword>
<dbReference type="PROSITE" id="PS50808">
    <property type="entry name" value="ZF_BED"/>
    <property type="match status" value="1"/>
</dbReference>
<protein>
    <recommendedName>
        <fullName evidence="6">BED-type domain-containing protein</fullName>
    </recommendedName>
</protein>